<dbReference type="OrthoDB" id="124088at2759"/>
<comment type="caution">
    <text evidence="1">The sequence shown here is derived from an EMBL/GenBank/DDBJ whole genome shotgun (WGS) entry which is preliminary data.</text>
</comment>
<accession>A0A225UPV1</accession>
<name>A0A225UPV1_9STRA</name>
<dbReference type="Proteomes" id="UP000198211">
    <property type="component" value="Unassembled WGS sequence"/>
</dbReference>
<proteinExistence type="predicted"/>
<dbReference type="EMBL" id="NBNE01013554">
    <property type="protein sequence ID" value="OWY94998.1"/>
    <property type="molecule type" value="Genomic_DNA"/>
</dbReference>
<gene>
    <name evidence="1" type="ORF">PHMEG_00035119</name>
</gene>
<evidence type="ECO:0000313" key="2">
    <source>
        <dbReference type="Proteomes" id="UP000198211"/>
    </source>
</evidence>
<dbReference type="AlphaFoldDB" id="A0A225UPV1"/>
<organism evidence="1 2">
    <name type="scientific">Phytophthora megakarya</name>
    <dbReference type="NCBI Taxonomy" id="4795"/>
    <lineage>
        <taxon>Eukaryota</taxon>
        <taxon>Sar</taxon>
        <taxon>Stramenopiles</taxon>
        <taxon>Oomycota</taxon>
        <taxon>Peronosporomycetes</taxon>
        <taxon>Peronosporales</taxon>
        <taxon>Peronosporaceae</taxon>
        <taxon>Phytophthora</taxon>
    </lineage>
</organism>
<sequence length="154" mass="17438">MFFTATEAGYVDLYRDADFKHKLLRIKNIILDVCYSFTCDDLDNAITSAKWHGLPETGSYFGGGDAIISFHTGENCDGERKWWYIDTQSKKDKYFPENFRLDGINDDISSFVVLNKGSDAGTMYTCALLENEEFTNTTGSETNNTNNTISYPLE</sequence>
<keyword evidence="2" id="KW-1185">Reference proteome</keyword>
<evidence type="ECO:0000313" key="1">
    <source>
        <dbReference type="EMBL" id="OWY94998.1"/>
    </source>
</evidence>
<protein>
    <submittedName>
        <fullName evidence="1">Uncharacterized protein</fullName>
    </submittedName>
</protein>
<reference evidence="2" key="1">
    <citation type="submission" date="2017-03" db="EMBL/GenBank/DDBJ databases">
        <title>Phytopthora megakarya and P. palmivora, two closely related causual agents of cacao black pod achieved similar genome size and gene model numbers by different mechanisms.</title>
        <authorList>
            <person name="Ali S."/>
            <person name="Shao J."/>
            <person name="Larry D.J."/>
            <person name="Kronmiller B."/>
            <person name="Shen D."/>
            <person name="Strem M.D."/>
            <person name="Melnick R.L."/>
            <person name="Guiltinan M.J."/>
            <person name="Tyler B.M."/>
            <person name="Meinhardt L.W."/>
            <person name="Bailey B.A."/>
        </authorList>
    </citation>
    <scope>NUCLEOTIDE SEQUENCE [LARGE SCALE GENOMIC DNA]</scope>
    <source>
        <strain evidence="2">zdho120</strain>
    </source>
</reference>